<keyword evidence="1" id="KW-0812">Transmembrane</keyword>
<dbReference type="PATRIC" id="fig|1280954.3.peg.2092"/>
<dbReference type="EMBL" id="ARYM01000011">
    <property type="protein sequence ID" value="KCZ98295.1"/>
    <property type="molecule type" value="Genomic_DNA"/>
</dbReference>
<evidence type="ECO:0000256" key="1">
    <source>
        <dbReference type="SAM" id="Phobius"/>
    </source>
</evidence>
<proteinExistence type="predicted"/>
<dbReference type="RefSeq" id="WP_035598112.1">
    <property type="nucleotide sequence ID" value="NZ_ARYM01000011.1"/>
</dbReference>
<sequence>MTSFETRLKESLSAEDEAFLKNLEEGESLFGQLGATFTGPMKFWTGFAFMLGFVFFLGMIWCAVEISRAASVQQVGLWLAGFVFAMVATGMIKTWFWLRMNHLATLRELKRLELRLMHRAA</sequence>
<dbReference type="AlphaFoldDB" id="A0A062VFN4"/>
<dbReference type="Pfam" id="PF20556">
    <property type="entry name" value="DUF6768"/>
    <property type="match status" value="1"/>
</dbReference>
<feature type="transmembrane region" description="Helical" evidence="1">
    <location>
        <begin position="43"/>
        <end position="64"/>
    </location>
</feature>
<accession>A0A062VFN4</accession>
<dbReference type="Proteomes" id="UP000027100">
    <property type="component" value="Unassembled WGS sequence"/>
</dbReference>
<gene>
    <name evidence="2" type="ORF">HPO_10337</name>
</gene>
<keyword evidence="1" id="KW-1133">Transmembrane helix</keyword>
<keyword evidence="1" id="KW-0472">Membrane</keyword>
<reference evidence="2 3" key="1">
    <citation type="journal article" date="2014" name="Antonie Van Leeuwenhoek">
        <title>Hyphomonas beringensis sp. nov. and Hyphomonas chukchiensis sp. nov., isolated from surface seawater of the Bering Sea and Chukchi Sea.</title>
        <authorList>
            <person name="Li C."/>
            <person name="Lai Q."/>
            <person name="Li G."/>
            <person name="Dong C."/>
            <person name="Wang J."/>
            <person name="Liao Y."/>
            <person name="Shao Z."/>
        </authorList>
    </citation>
    <scope>NUCLEOTIDE SEQUENCE [LARGE SCALE GENOMIC DNA]</scope>
    <source>
        <strain evidence="2 3">PS728</strain>
    </source>
</reference>
<feature type="transmembrane region" description="Helical" evidence="1">
    <location>
        <begin position="76"/>
        <end position="98"/>
    </location>
</feature>
<protein>
    <recommendedName>
        <fullName evidence="4">Transmembrane protein</fullName>
    </recommendedName>
</protein>
<evidence type="ECO:0008006" key="4">
    <source>
        <dbReference type="Google" id="ProtNLM"/>
    </source>
</evidence>
<evidence type="ECO:0000313" key="2">
    <source>
        <dbReference type="EMBL" id="KCZ98295.1"/>
    </source>
</evidence>
<comment type="caution">
    <text evidence="2">The sequence shown here is derived from an EMBL/GenBank/DDBJ whole genome shotgun (WGS) entry which is preliminary data.</text>
</comment>
<dbReference type="STRING" id="1280954.HPO_10337"/>
<keyword evidence="3" id="KW-1185">Reference proteome</keyword>
<dbReference type="OrthoDB" id="7629933at2"/>
<dbReference type="eggNOG" id="ENOG503118G">
    <property type="taxonomic scope" value="Bacteria"/>
</dbReference>
<name>A0A062VFN4_9PROT</name>
<dbReference type="InterPro" id="IPR046659">
    <property type="entry name" value="DUF6768"/>
</dbReference>
<evidence type="ECO:0000313" key="3">
    <source>
        <dbReference type="Proteomes" id="UP000027100"/>
    </source>
</evidence>
<organism evidence="2 3">
    <name type="scientific">Hyphomonas polymorpha PS728</name>
    <dbReference type="NCBI Taxonomy" id="1280954"/>
    <lineage>
        <taxon>Bacteria</taxon>
        <taxon>Pseudomonadati</taxon>
        <taxon>Pseudomonadota</taxon>
        <taxon>Alphaproteobacteria</taxon>
        <taxon>Hyphomonadales</taxon>
        <taxon>Hyphomonadaceae</taxon>
        <taxon>Hyphomonas</taxon>
    </lineage>
</organism>